<sequence length="383" mass="42990">MALKPEDPSGGFHHSKVIAFINEKMAGHLRGPEFYLENVSQSWEEVEEKLNAILDDSEVPSQAREACVWSGLALGVRFARRQGQLQARRVQWLHDFARLHKSAAQALASNLRELTAQKEMERREAAFELRLAQANLTRVQKERDLELGHQRQQEQATAHQEQASGQQEQTTAGGAGRKGAGEAEEEALAVGGNASATRGGRGEEERNAQAEVAQELDGSILQLLGVMEHKNYTSRAQRERNVRSVETTMYSLSGTREPQATAPPELLPVQLPASFTYSYSCPLSNFSAGLNSFPQAVPVTVPHQPQMPSYWRAYDTSLWSDVGIQAIDPQELQRDRRETEVHQQRRPPVYRRPGDWDCPWCKAVNFSQREICFCCGRGIWLQS</sequence>
<dbReference type="PANTHER" id="PTHR23111:SF64">
    <property type="entry name" value="TESTIS-EXPRESSED PROTEIN 13A"/>
    <property type="match status" value="1"/>
</dbReference>
<dbReference type="STRING" id="30611.ENSOGAP00000020102"/>
<dbReference type="Pfam" id="PF15186">
    <property type="entry name" value="TEX13"/>
    <property type="match status" value="1"/>
</dbReference>
<feature type="domain" description="RanBP2-type" evidence="7">
    <location>
        <begin position="352"/>
        <end position="376"/>
    </location>
</feature>
<dbReference type="eggNOG" id="KOG4198">
    <property type="taxonomic scope" value="Eukaryota"/>
</dbReference>
<reference evidence="9" key="1">
    <citation type="submission" date="2011-03" db="EMBL/GenBank/DDBJ databases">
        <title>Version 3 of the genome sequence of Otolemur garnettii (Bushbaby).</title>
        <authorList>
            <consortium name="The Broad Institute Genome Sequencing Platform"/>
            <person name="Di Palma F."/>
            <person name="Johnson J."/>
            <person name="Lander E.S."/>
            <person name="Lindblad-Toh K."/>
            <person name="Jaffe D.B."/>
            <person name="Gnerre S."/>
            <person name="MacCallum I."/>
            <person name="Przybylski D."/>
            <person name="Ribeiro F.J."/>
            <person name="Burton J.N."/>
            <person name="Walker B.J."/>
            <person name="Sharpe T."/>
            <person name="Hall G."/>
        </authorList>
    </citation>
    <scope>NUCLEOTIDE SEQUENCE [LARGE SCALE GENOMIC DNA]</scope>
</reference>
<dbReference type="HOGENOM" id="CLU_736812_0_0_1"/>
<feature type="compositionally biased region" description="Low complexity" evidence="6">
    <location>
        <begin position="153"/>
        <end position="172"/>
    </location>
</feature>
<dbReference type="GO" id="GO:0003729">
    <property type="term" value="F:mRNA binding"/>
    <property type="evidence" value="ECO:0007669"/>
    <property type="project" value="TreeGrafter"/>
</dbReference>
<keyword evidence="4" id="KW-0862">Zinc</keyword>
<dbReference type="InterPro" id="IPR001876">
    <property type="entry name" value="Znf_RanBP2"/>
</dbReference>
<evidence type="ECO:0000313" key="8">
    <source>
        <dbReference type="Ensembl" id="ENSOGAP00000020102.1"/>
    </source>
</evidence>
<dbReference type="AlphaFoldDB" id="H0XVG0"/>
<dbReference type="SUPFAM" id="SSF90209">
    <property type="entry name" value="Ran binding protein zinc finger-like"/>
    <property type="match status" value="1"/>
</dbReference>
<reference evidence="8" key="2">
    <citation type="submission" date="2025-08" db="UniProtKB">
        <authorList>
            <consortium name="Ensembl"/>
        </authorList>
    </citation>
    <scope>IDENTIFICATION</scope>
</reference>
<dbReference type="SMART" id="SM00547">
    <property type="entry name" value="ZnF_RBZ"/>
    <property type="match status" value="1"/>
</dbReference>
<dbReference type="PROSITE" id="PS01358">
    <property type="entry name" value="ZF_RANBP2_1"/>
    <property type="match status" value="1"/>
</dbReference>
<dbReference type="GeneTree" id="ENSGT00940000161342"/>
<organism evidence="8 9">
    <name type="scientific">Otolemur garnettii</name>
    <name type="common">Small-eared galago</name>
    <name type="synonym">Garnett's greater bushbaby</name>
    <dbReference type="NCBI Taxonomy" id="30611"/>
    <lineage>
        <taxon>Eukaryota</taxon>
        <taxon>Metazoa</taxon>
        <taxon>Chordata</taxon>
        <taxon>Craniata</taxon>
        <taxon>Vertebrata</taxon>
        <taxon>Euteleostomi</taxon>
        <taxon>Mammalia</taxon>
        <taxon>Eutheria</taxon>
        <taxon>Euarchontoglires</taxon>
        <taxon>Primates</taxon>
        <taxon>Strepsirrhini</taxon>
        <taxon>Lorisiformes</taxon>
        <taxon>Galagidae</taxon>
        <taxon>Otolemur</taxon>
    </lineage>
</organism>
<dbReference type="Gene3D" id="4.10.1060.10">
    <property type="entry name" value="Zinc finger, RanBP2-type"/>
    <property type="match status" value="1"/>
</dbReference>
<reference evidence="8" key="3">
    <citation type="submission" date="2025-09" db="UniProtKB">
        <authorList>
            <consortium name="Ensembl"/>
        </authorList>
    </citation>
    <scope>IDENTIFICATION</scope>
</reference>
<evidence type="ECO:0000256" key="4">
    <source>
        <dbReference type="ARBA" id="ARBA00022833"/>
    </source>
</evidence>
<protein>
    <recommendedName>
        <fullName evidence="7">RanBP2-type domain-containing protein</fullName>
    </recommendedName>
</protein>
<dbReference type="FunCoup" id="H0XVG0">
    <property type="interactions" value="16"/>
</dbReference>
<accession>H0XVG0</accession>
<keyword evidence="3 5" id="KW-0863">Zinc-finger</keyword>
<evidence type="ECO:0000259" key="7">
    <source>
        <dbReference type="PROSITE" id="PS50199"/>
    </source>
</evidence>
<dbReference type="InterPro" id="IPR028193">
    <property type="entry name" value="TEX13A-D_N"/>
</dbReference>
<keyword evidence="9" id="KW-1185">Reference proteome</keyword>
<proteinExistence type="inferred from homology"/>
<dbReference type="InParanoid" id="H0XVG0"/>
<evidence type="ECO:0000313" key="9">
    <source>
        <dbReference type="Proteomes" id="UP000005225"/>
    </source>
</evidence>
<evidence type="ECO:0000256" key="3">
    <source>
        <dbReference type="ARBA" id="ARBA00022771"/>
    </source>
</evidence>
<evidence type="ECO:0000256" key="1">
    <source>
        <dbReference type="ARBA" id="ARBA00008287"/>
    </source>
</evidence>
<evidence type="ECO:0000256" key="5">
    <source>
        <dbReference type="PROSITE-ProRule" id="PRU00322"/>
    </source>
</evidence>
<feature type="region of interest" description="Disordered" evidence="6">
    <location>
        <begin position="145"/>
        <end position="211"/>
    </location>
</feature>
<dbReference type="GO" id="GO:0008270">
    <property type="term" value="F:zinc ion binding"/>
    <property type="evidence" value="ECO:0007669"/>
    <property type="project" value="UniProtKB-KW"/>
</dbReference>
<keyword evidence="2" id="KW-0479">Metal-binding</keyword>
<evidence type="ECO:0000256" key="2">
    <source>
        <dbReference type="ARBA" id="ARBA00022723"/>
    </source>
</evidence>
<name>H0XVG0_OTOGA</name>
<dbReference type="Ensembl" id="ENSOGAT00000033854.1">
    <property type="protein sequence ID" value="ENSOGAP00000020102.1"/>
    <property type="gene ID" value="ENSOGAG00000025041.1"/>
</dbReference>
<dbReference type="PROSITE" id="PS50199">
    <property type="entry name" value="ZF_RANBP2_2"/>
    <property type="match status" value="1"/>
</dbReference>
<dbReference type="Proteomes" id="UP000005225">
    <property type="component" value="Unassembled WGS sequence"/>
</dbReference>
<dbReference type="OMA" id="NYTYWGQ"/>
<dbReference type="EMBL" id="AAQR03174005">
    <property type="status" value="NOT_ANNOTATED_CDS"/>
    <property type="molecule type" value="Genomic_DNA"/>
</dbReference>
<dbReference type="PANTHER" id="PTHR23111">
    <property type="entry name" value="ZINC FINGER PROTEIN"/>
    <property type="match status" value="1"/>
</dbReference>
<evidence type="ECO:0000256" key="6">
    <source>
        <dbReference type="SAM" id="MobiDB-lite"/>
    </source>
</evidence>
<dbReference type="InterPro" id="IPR036443">
    <property type="entry name" value="Znf_RanBP2_sf"/>
</dbReference>
<comment type="similarity">
    <text evidence="1">Belongs to the TEX13 family.</text>
</comment>